<accession>A0A9D1K459</accession>
<protein>
    <recommendedName>
        <fullName evidence="1">MnmC-like methyltransferase domain-containing protein</fullName>
    </recommendedName>
</protein>
<reference evidence="2" key="1">
    <citation type="submission" date="2020-10" db="EMBL/GenBank/DDBJ databases">
        <authorList>
            <person name="Gilroy R."/>
        </authorList>
    </citation>
    <scope>NUCLEOTIDE SEQUENCE</scope>
    <source>
        <strain evidence="2">CHK152-2994</strain>
    </source>
</reference>
<dbReference type="GO" id="GO:0016645">
    <property type="term" value="F:oxidoreductase activity, acting on the CH-NH group of donors"/>
    <property type="evidence" value="ECO:0007669"/>
    <property type="project" value="InterPro"/>
</dbReference>
<evidence type="ECO:0000259" key="1">
    <source>
        <dbReference type="Pfam" id="PF05430"/>
    </source>
</evidence>
<dbReference type="EMBL" id="DVJO01000139">
    <property type="protein sequence ID" value="HIS83211.1"/>
    <property type="molecule type" value="Genomic_DNA"/>
</dbReference>
<proteinExistence type="predicted"/>
<feature type="domain" description="MnmC-like methyltransferase" evidence="1">
    <location>
        <begin position="219"/>
        <end position="300"/>
    </location>
</feature>
<dbReference type="InterPro" id="IPR029063">
    <property type="entry name" value="SAM-dependent_MTases_sf"/>
</dbReference>
<gene>
    <name evidence="2" type="ORF">IAD41_06370</name>
</gene>
<dbReference type="InterPro" id="IPR008471">
    <property type="entry name" value="MnmC-like_methylTransf"/>
</dbReference>
<dbReference type="AlphaFoldDB" id="A0A9D1K459"/>
<evidence type="ECO:0000313" key="3">
    <source>
        <dbReference type="Proteomes" id="UP000824139"/>
    </source>
</evidence>
<dbReference type="Pfam" id="PF05430">
    <property type="entry name" value="Methyltransf_30"/>
    <property type="match status" value="1"/>
</dbReference>
<dbReference type="PANTHER" id="PTHR39963">
    <property type="entry name" value="SLL0983 PROTEIN"/>
    <property type="match status" value="1"/>
</dbReference>
<dbReference type="SUPFAM" id="SSF53335">
    <property type="entry name" value="S-adenosyl-L-methionine-dependent methyltransferases"/>
    <property type="match status" value="1"/>
</dbReference>
<dbReference type="Proteomes" id="UP000824139">
    <property type="component" value="Unassembled WGS sequence"/>
</dbReference>
<sequence length="380" mass="44551">LKINFQKKLSKGKQNIAPIHTNNILQAVNIGTIDTDNFKSNENSNLELENYHDYEISNETIYSDNILAKNSADNLPKTKIFIKALDMDENLFYLSPFFKQGNEIDKKHNKLNFHYEKISKLLNCKFEQKYKLKNEVNLILFHQIIEKMPEIFKNTDFEEILNSKKYRSFFDPKLIACFKLLKYERSKYTPWKCLLMFLHNIYYKYVSTSYKNALNSLKIDNLIFKPKTGDARKSLFEDNEKYNLIFLDAFTPAKCPALWSLEFFKLLYEHLEEDGRILTYTNSAAVRNAMINAGFYAGKIQNENKNKFIGTIAVKNKSLIKHELSEYDLGLINSKAGIFYRDENLNGLNEEIIAAREKEVEKSNKISSSRFIKEFKAREK</sequence>
<reference evidence="2" key="2">
    <citation type="journal article" date="2021" name="PeerJ">
        <title>Extensive microbial diversity within the chicken gut microbiome revealed by metagenomics and culture.</title>
        <authorList>
            <person name="Gilroy R."/>
            <person name="Ravi A."/>
            <person name="Getino M."/>
            <person name="Pursley I."/>
            <person name="Horton D.L."/>
            <person name="Alikhan N.F."/>
            <person name="Baker D."/>
            <person name="Gharbi K."/>
            <person name="Hall N."/>
            <person name="Watson M."/>
            <person name="Adriaenssens E.M."/>
            <person name="Foster-Nyarko E."/>
            <person name="Jarju S."/>
            <person name="Secka A."/>
            <person name="Antonio M."/>
            <person name="Oren A."/>
            <person name="Chaudhuri R.R."/>
            <person name="La Ragione R."/>
            <person name="Hildebrand F."/>
            <person name="Pallen M.J."/>
        </authorList>
    </citation>
    <scope>NUCLEOTIDE SEQUENCE</scope>
    <source>
        <strain evidence="2">CHK152-2994</strain>
    </source>
</reference>
<name>A0A9D1K459_9BACT</name>
<evidence type="ECO:0000313" key="2">
    <source>
        <dbReference type="EMBL" id="HIS83211.1"/>
    </source>
</evidence>
<feature type="non-terminal residue" evidence="2">
    <location>
        <position position="1"/>
    </location>
</feature>
<comment type="caution">
    <text evidence="2">The sequence shown here is derived from an EMBL/GenBank/DDBJ whole genome shotgun (WGS) entry which is preliminary data.</text>
</comment>
<organism evidence="2 3">
    <name type="scientific">Candidatus Scatenecus faecavium</name>
    <dbReference type="NCBI Taxonomy" id="2840915"/>
    <lineage>
        <taxon>Bacteria</taxon>
        <taxon>Candidatus Scatenecus</taxon>
    </lineage>
</organism>
<dbReference type="Gene3D" id="3.40.50.150">
    <property type="entry name" value="Vaccinia Virus protein VP39"/>
    <property type="match status" value="1"/>
</dbReference>
<dbReference type="PANTHER" id="PTHR39963:SF1">
    <property type="entry name" value="MNMC-LIKE METHYLTRANSFERASE DOMAIN-CONTAINING PROTEIN"/>
    <property type="match status" value="1"/>
</dbReference>